<organism evidence="2 3">
    <name type="scientific">Xanthobacter aminoxidans</name>
    <dbReference type="NCBI Taxonomy" id="186280"/>
    <lineage>
        <taxon>Bacteria</taxon>
        <taxon>Pseudomonadati</taxon>
        <taxon>Pseudomonadota</taxon>
        <taxon>Alphaproteobacteria</taxon>
        <taxon>Hyphomicrobiales</taxon>
        <taxon>Xanthobacteraceae</taxon>
        <taxon>Xanthobacter</taxon>
    </lineage>
</organism>
<dbReference type="EMBL" id="JBAFUR010000001">
    <property type="protein sequence ID" value="MFG1251436.1"/>
    <property type="molecule type" value="Genomic_DNA"/>
</dbReference>
<gene>
    <name evidence="2" type="ORF">V5F30_04430</name>
</gene>
<dbReference type="Proteomes" id="UP001604043">
    <property type="component" value="Unassembled WGS sequence"/>
</dbReference>
<dbReference type="Pfam" id="PF08818">
    <property type="entry name" value="DUF1801"/>
    <property type="match status" value="1"/>
</dbReference>
<evidence type="ECO:0000313" key="3">
    <source>
        <dbReference type="Proteomes" id="UP001604043"/>
    </source>
</evidence>
<dbReference type="Gene3D" id="3.90.1150.200">
    <property type="match status" value="1"/>
</dbReference>
<reference evidence="2 3" key="1">
    <citation type="submission" date="2024-02" db="EMBL/GenBank/DDBJ databases">
        <title>Expansion and revision of Xanthobacter and proposal of Roseixanthobacter gen. nov.</title>
        <authorList>
            <person name="Soltysiak M.P.M."/>
            <person name="Jalihal A."/>
            <person name="Ory A."/>
            <person name="Chrisophersen C."/>
            <person name="Lee A.D."/>
            <person name="Boulton J."/>
            <person name="Springer M."/>
        </authorList>
    </citation>
    <scope>NUCLEOTIDE SEQUENCE [LARGE SCALE GENOMIC DNA]</scope>
    <source>
        <strain evidence="2 3">CB5</strain>
    </source>
</reference>
<sequence length="136" mass="14668">MSDPDSPAARIDARIARLKDWRGDALARVRALIHEADPEVTEAVKWVKPTNPSGVPTWEHDGILCTGEVYKTYVKLTFAHGAALNDPSGLFNAGLGGGTRRAIDIHEGKEVEPEAFKALIRAAVALNTARQASKGR</sequence>
<comment type="caution">
    <text evidence="2">The sequence shown here is derived from an EMBL/GenBank/DDBJ whole genome shotgun (WGS) entry which is preliminary data.</text>
</comment>
<evidence type="ECO:0000313" key="2">
    <source>
        <dbReference type="EMBL" id="MFG1251436.1"/>
    </source>
</evidence>
<dbReference type="SUPFAM" id="SSF159888">
    <property type="entry name" value="YdhG-like"/>
    <property type="match status" value="1"/>
</dbReference>
<dbReference type="RefSeq" id="WP_394006163.1">
    <property type="nucleotide sequence ID" value="NZ_JBAFUR010000001.1"/>
</dbReference>
<dbReference type="InterPro" id="IPR014922">
    <property type="entry name" value="YdhG-like"/>
</dbReference>
<accession>A0ABW6ZEG8</accession>
<name>A0ABW6ZEG8_9HYPH</name>
<keyword evidence="3" id="KW-1185">Reference proteome</keyword>
<protein>
    <submittedName>
        <fullName evidence="2">DUF1801 domain-containing protein</fullName>
    </submittedName>
</protein>
<evidence type="ECO:0000259" key="1">
    <source>
        <dbReference type="Pfam" id="PF08818"/>
    </source>
</evidence>
<proteinExistence type="predicted"/>
<feature type="domain" description="YdhG-like" evidence="1">
    <location>
        <begin position="23"/>
        <end position="124"/>
    </location>
</feature>